<dbReference type="GO" id="GO:0008745">
    <property type="term" value="F:N-acetylmuramoyl-L-alanine amidase activity"/>
    <property type="evidence" value="ECO:0007669"/>
    <property type="project" value="UniProtKB-EC"/>
</dbReference>
<dbReference type="PANTHER" id="PTHR30417">
    <property type="entry name" value="N-ACETYLMURAMOYL-L-ALANINE AMIDASE AMID"/>
    <property type="match status" value="1"/>
</dbReference>
<gene>
    <name evidence="6" type="ORF">CLV89_104160</name>
</gene>
<dbReference type="Gene3D" id="2.30.30.40">
    <property type="entry name" value="SH3 Domains"/>
    <property type="match status" value="1"/>
</dbReference>
<dbReference type="EMBL" id="PVUF01000004">
    <property type="protein sequence ID" value="PRZ48332.1"/>
    <property type="molecule type" value="Genomic_DNA"/>
</dbReference>
<dbReference type="RefSeq" id="WP_106163275.1">
    <property type="nucleotide sequence ID" value="NZ_PVUF01000004.1"/>
</dbReference>
<dbReference type="CDD" id="cd06583">
    <property type="entry name" value="PGRP"/>
    <property type="match status" value="1"/>
</dbReference>
<dbReference type="GO" id="GO:0009253">
    <property type="term" value="P:peptidoglycan catabolic process"/>
    <property type="evidence" value="ECO:0007669"/>
    <property type="project" value="InterPro"/>
</dbReference>
<dbReference type="PANTHER" id="PTHR30417:SF1">
    <property type="entry name" value="N-ACETYLMURAMOYL-L-ALANINE AMIDASE AMID"/>
    <property type="match status" value="1"/>
</dbReference>
<dbReference type="InterPro" id="IPR036505">
    <property type="entry name" value="Amidase/PGRP_sf"/>
</dbReference>
<dbReference type="SMART" id="SM00644">
    <property type="entry name" value="Ami_2"/>
    <property type="match status" value="1"/>
</dbReference>
<dbReference type="GO" id="GO:0071555">
    <property type="term" value="P:cell wall organization"/>
    <property type="evidence" value="ECO:0007669"/>
    <property type="project" value="UniProtKB-KW"/>
</dbReference>
<evidence type="ECO:0000256" key="4">
    <source>
        <dbReference type="ARBA" id="ARBA00023316"/>
    </source>
</evidence>
<dbReference type="AlphaFoldDB" id="A0A2T1AIF4"/>
<evidence type="ECO:0000259" key="5">
    <source>
        <dbReference type="SMART" id="SM00644"/>
    </source>
</evidence>
<evidence type="ECO:0000256" key="1">
    <source>
        <dbReference type="ARBA" id="ARBA00001561"/>
    </source>
</evidence>
<sequence length="289" mass="32044">MTFINGILDGVAYRAARHIGGEITPTVVILHDTASSLKEGSAANYLRDNDAKVSVQFVIELSGHIEQQVPINRRANHAGASSYHGRKGCNNFTIGIELVNPGKMRAAGANGVTWFGKTIHDDHLRNLDLAETPEHGRGMWMHYPAEQLEALLWLLRKLFANVPTLMDIRPHWYVSPGRKVDTNPLFPLEQVRGHILGREDPADDEALAQSMDASPDDLVIIATNGDTLNMRRWPSFNPNIIAKIPDETVVPVLRRGTFDGRVWLQVFYAGQEGWVVANYADAVTFPAAH</sequence>
<proteinExistence type="predicted"/>
<dbReference type="EC" id="3.5.1.28" evidence="2"/>
<name>A0A2T1AIF4_TRISK</name>
<dbReference type="OrthoDB" id="9794842at2"/>
<keyword evidence="3" id="KW-0378">Hydrolase</keyword>
<dbReference type="InterPro" id="IPR002502">
    <property type="entry name" value="Amidase_domain"/>
</dbReference>
<protein>
    <recommendedName>
        <fullName evidence="2">N-acetylmuramoyl-L-alanine amidase</fullName>
        <ecNumber evidence="2">3.5.1.28</ecNumber>
    </recommendedName>
</protein>
<evidence type="ECO:0000256" key="2">
    <source>
        <dbReference type="ARBA" id="ARBA00011901"/>
    </source>
</evidence>
<organism evidence="6 7">
    <name type="scientific">Tritonibacter scottomollicae</name>
    <name type="common">Epibacterium scottomollicae</name>
    <dbReference type="NCBI Taxonomy" id="483013"/>
    <lineage>
        <taxon>Bacteria</taxon>
        <taxon>Pseudomonadati</taxon>
        <taxon>Pseudomonadota</taxon>
        <taxon>Alphaproteobacteria</taxon>
        <taxon>Rhodobacterales</taxon>
        <taxon>Paracoccaceae</taxon>
        <taxon>Tritonibacter</taxon>
    </lineage>
</organism>
<dbReference type="SUPFAM" id="SSF55846">
    <property type="entry name" value="N-acetylmuramoyl-L-alanine amidase-like"/>
    <property type="match status" value="1"/>
</dbReference>
<accession>A0A2T1AIF4</accession>
<keyword evidence="4" id="KW-0961">Cell wall biogenesis/degradation</keyword>
<dbReference type="Proteomes" id="UP000237718">
    <property type="component" value="Unassembled WGS sequence"/>
</dbReference>
<dbReference type="InterPro" id="IPR051206">
    <property type="entry name" value="NAMLAA_amidase_2"/>
</dbReference>
<evidence type="ECO:0000313" key="6">
    <source>
        <dbReference type="EMBL" id="PRZ48332.1"/>
    </source>
</evidence>
<comment type="caution">
    <text evidence="6">The sequence shown here is derived from an EMBL/GenBank/DDBJ whole genome shotgun (WGS) entry which is preliminary data.</text>
</comment>
<evidence type="ECO:0000313" key="7">
    <source>
        <dbReference type="Proteomes" id="UP000237718"/>
    </source>
</evidence>
<evidence type="ECO:0000256" key="3">
    <source>
        <dbReference type="ARBA" id="ARBA00022801"/>
    </source>
</evidence>
<dbReference type="Pfam" id="PF01510">
    <property type="entry name" value="Amidase_2"/>
    <property type="match status" value="1"/>
</dbReference>
<comment type="catalytic activity">
    <reaction evidence="1">
        <text>Hydrolyzes the link between N-acetylmuramoyl residues and L-amino acid residues in certain cell-wall glycopeptides.</text>
        <dbReference type="EC" id="3.5.1.28"/>
    </reaction>
</comment>
<dbReference type="GO" id="GO:0009254">
    <property type="term" value="P:peptidoglycan turnover"/>
    <property type="evidence" value="ECO:0007669"/>
    <property type="project" value="TreeGrafter"/>
</dbReference>
<feature type="domain" description="N-acetylmuramoyl-L-alanine amidase" evidence="5">
    <location>
        <begin position="11"/>
        <end position="185"/>
    </location>
</feature>
<dbReference type="Gene3D" id="3.40.80.10">
    <property type="entry name" value="Peptidoglycan recognition protein-like"/>
    <property type="match status" value="1"/>
</dbReference>
<reference evidence="6 7" key="1">
    <citation type="submission" date="2018-03" db="EMBL/GenBank/DDBJ databases">
        <title>Genomic Encyclopedia of Archaeal and Bacterial Type Strains, Phase II (KMG-II): from individual species to whole genera.</title>
        <authorList>
            <person name="Goeker M."/>
        </authorList>
    </citation>
    <scope>NUCLEOTIDE SEQUENCE [LARGE SCALE GENOMIC DNA]</scope>
    <source>
        <strain evidence="6 7">DSM 25328</strain>
    </source>
</reference>